<keyword evidence="2" id="KW-0378">Hydrolase</keyword>
<dbReference type="AlphaFoldDB" id="A0A2W4Z6E7"/>
<dbReference type="PANTHER" id="PTHR43194:SF2">
    <property type="entry name" value="PEROXISOMAL MEMBRANE PROTEIN LPX1"/>
    <property type="match status" value="1"/>
</dbReference>
<evidence type="ECO:0000259" key="1">
    <source>
        <dbReference type="Pfam" id="PF12697"/>
    </source>
</evidence>
<dbReference type="Gene3D" id="3.40.50.1820">
    <property type="entry name" value="alpha/beta hydrolase"/>
    <property type="match status" value="1"/>
</dbReference>
<evidence type="ECO:0000313" key="2">
    <source>
        <dbReference type="EMBL" id="PZO75389.1"/>
    </source>
</evidence>
<gene>
    <name evidence="2" type="ORF">DI640_05120</name>
</gene>
<proteinExistence type="predicted"/>
<organism evidence="2 3">
    <name type="scientific">Sphingomonas taxi</name>
    <dbReference type="NCBI Taxonomy" id="1549858"/>
    <lineage>
        <taxon>Bacteria</taxon>
        <taxon>Pseudomonadati</taxon>
        <taxon>Pseudomonadota</taxon>
        <taxon>Alphaproteobacteria</taxon>
        <taxon>Sphingomonadales</taxon>
        <taxon>Sphingomonadaceae</taxon>
        <taxon>Sphingomonas</taxon>
    </lineage>
</organism>
<dbReference type="InterPro" id="IPR029058">
    <property type="entry name" value="AB_hydrolase_fold"/>
</dbReference>
<dbReference type="InterPro" id="IPR050228">
    <property type="entry name" value="Carboxylesterase_BioH"/>
</dbReference>
<dbReference type="PANTHER" id="PTHR43194">
    <property type="entry name" value="HYDROLASE ALPHA/BETA FOLD FAMILY"/>
    <property type="match status" value="1"/>
</dbReference>
<accession>A0A2W4Z6E7</accession>
<dbReference type="Pfam" id="PF12697">
    <property type="entry name" value="Abhydrolase_6"/>
    <property type="match status" value="1"/>
</dbReference>
<dbReference type="GO" id="GO:0016787">
    <property type="term" value="F:hydrolase activity"/>
    <property type="evidence" value="ECO:0007669"/>
    <property type="project" value="UniProtKB-KW"/>
</dbReference>
<comment type="caution">
    <text evidence="2">The sequence shown here is derived from an EMBL/GenBank/DDBJ whole genome shotgun (WGS) entry which is preliminary data.</text>
</comment>
<dbReference type="EMBL" id="QFMX01000004">
    <property type="protein sequence ID" value="PZO75389.1"/>
    <property type="molecule type" value="Genomic_DNA"/>
</dbReference>
<reference evidence="2 3" key="1">
    <citation type="submission" date="2017-08" db="EMBL/GenBank/DDBJ databases">
        <title>Infants hospitalized years apart are colonized by the same room-sourced microbial strains.</title>
        <authorList>
            <person name="Brooks B."/>
            <person name="Olm M.R."/>
            <person name="Firek B.A."/>
            <person name="Baker R."/>
            <person name="Thomas B.C."/>
            <person name="Morowitz M.J."/>
            <person name="Banfield J.F."/>
        </authorList>
    </citation>
    <scope>NUCLEOTIDE SEQUENCE [LARGE SCALE GENOMIC DNA]</scope>
    <source>
        <strain evidence="2">S2_018_000_R3_119</strain>
    </source>
</reference>
<dbReference type="SUPFAM" id="SSF53474">
    <property type="entry name" value="alpha/beta-Hydrolases"/>
    <property type="match status" value="1"/>
</dbReference>
<dbReference type="Proteomes" id="UP000249555">
    <property type="component" value="Unassembled WGS sequence"/>
</dbReference>
<feature type="domain" description="AB hydrolase-1" evidence="1">
    <location>
        <begin position="73"/>
        <end position="279"/>
    </location>
</feature>
<sequence length="296" mass="31690">MRDGRPSGRPFSLAGVDRPHARSELAATPLQDETVAITPSDTQTSEVRYFESFDGTRIAWREVGPDTKDARPVVLIHGYFSDAKTNWIRYGHAAKIAAKGFRVIMPDLRAHGDSDKPHGLEAYPADALTQDGHALVAHLGLTDYDLGGYSLGARTTSRMLATGATPRRVIFSGMGLEGLTQTSRRAGHFRNILTRLGQHVQGTPEWLAEAFLKTTGGDPVALLGILETFADTPLESVKAIQQPTLVVCGSEDQDNGSAPDLAAILPHGTYVETPGGHMSAVVKPELGQAIADFLAA</sequence>
<protein>
    <submittedName>
        <fullName evidence="2">Alpha/beta hydrolase</fullName>
    </submittedName>
</protein>
<evidence type="ECO:0000313" key="3">
    <source>
        <dbReference type="Proteomes" id="UP000249555"/>
    </source>
</evidence>
<name>A0A2W4Z6E7_9SPHN</name>
<dbReference type="InterPro" id="IPR000073">
    <property type="entry name" value="AB_hydrolase_1"/>
</dbReference>